<evidence type="ECO:0008006" key="3">
    <source>
        <dbReference type="Google" id="ProtNLM"/>
    </source>
</evidence>
<evidence type="ECO:0000313" key="1">
    <source>
        <dbReference type="EMBL" id="QRH02461.1"/>
    </source>
</evidence>
<gene>
    <name evidence="1" type="ORF">JQC75_03275</name>
</gene>
<keyword evidence="2" id="KW-1185">Reference proteome</keyword>
<dbReference type="RefSeq" id="WP_203326070.1">
    <property type="nucleotide sequence ID" value="NZ_CP069213.1"/>
</dbReference>
<dbReference type="Proteomes" id="UP000596252">
    <property type="component" value="Chromosome"/>
</dbReference>
<proteinExistence type="predicted"/>
<sequence length="160" mass="18492">MKLRFSGGISCLLFISWFFAIPTSLASTFEFPALRENCKKAVDIVTNKDLALMKELFLPLDMPDSMYMAHIEKIHHWAFVKPYTGINNFSIDGVRWFENSRQSENETVQGEAVERGLEEVVWVTYSFDSTDSRSGKPTVRTSHCQFGLKEGKWYMYNLLK</sequence>
<name>A0ABX7G577_9GAMM</name>
<protein>
    <recommendedName>
        <fullName evidence="3">SnoaL-like domain-containing protein</fullName>
    </recommendedName>
</protein>
<dbReference type="EMBL" id="CP069213">
    <property type="protein sequence ID" value="QRH02461.1"/>
    <property type="molecule type" value="Genomic_DNA"/>
</dbReference>
<organism evidence="1 2">
    <name type="scientific">Shewanella litorisediminis</name>
    <dbReference type="NCBI Taxonomy" id="1173586"/>
    <lineage>
        <taxon>Bacteria</taxon>
        <taxon>Pseudomonadati</taxon>
        <taxon>Pseudomonadota</taxon>
        <taxon>Gammaproteobacteria</taxon>
        <taxon>Alteromonadales</taxon>
        <taxon>Shewanellaceae</taxon>
        <taxon>Shewanella</taxon>
    </lineage>
</organism>
<reference evidence="1 2" key="1">
    <citation type="journal article" date="2012" name="Antonie Van Leeuwenhoek">
        <title>Shewanella litorisediminis sp. nov., a gammaproteobacterium isolated from a tidal flat sediment.</title>
        <authorList>
            <person name="Lee M.H."/>
            <person name="Yoon J.H."/>
        </authorList>
    </citation>
    <scope>NUCLEOTIDE SEQUENCE [LARGE SCALE GENOMIC DNA]</scope>
    <source>
        <strain evidence="1 2">SMK1-12</strain>
    </source>
</reference>
<accession>A0ABX7G577</accession>
<evidence type="ECO:0000313" key="2">
    <source>
        <dbReference type="Proteomes" id="UP000596252"/>
    </source>
</evidence>